<evidence type="ECO:0000313" key="2">
    <source>
        <dbReference type="Proteomes" id="UP001219525"/>
    </source>
</evidence>
<dbReference type="EMBL" id="JARJCW010000108">
    <property type="protein sequence ID" value="KAJ7193430.1"/>
    <property type="molecule type" value="Genomic_DNA"/>
</dbReference>
<proteinExistence type="predicted"/>
<keyword evidence="2" id="KW-1185">Reference proteome</keyword>
<sequence>MYMNWVHEPNVREKGFTGILFVHHASFRDFLQDQQRSSIFYINIENRMNVARACLKAMSAENQRLADDFTWRFGAYFIQATNSFPLSAELIPLIRRVNPEILWFWPDFYGGFEDYLKEAITRLKASEHTPEDLIQRWEDYYFMVMWGRLFRATRSHQQGRSTRLLLSSPVLHLLHAKLAGSSFPLSPANCYQFVAQSPHFIRIFQASWLLESYLSKTAPSSDVGSIYQVRHLLDLSWDDITDALFALRSLVVYPDSAPSLTSDLAWGYLRLIQRIGTGHLPQRTWWYNFYPYHWGRLVRSSPHSNSKLQKELYEFVPPWDSFPSYHCPHDCLCPLDFYHVLQWLKADPDSPLELIERWQTYLAKSRDLCKPYNNMEDSESYFDSEITRWHHWQDASDAMDSNKLCPPDDEERVIRWWECISREDEEEKQSR</sequence>
<gene>
    <name evidence="1" type="ORF">GGX14DRAFT_588673</name>
</gene>
<organism evidence="1 2">
    <name type="scientific">Mycena pura</name>
    <dbReference type="NCBI Taxonomy" id="153505"/>
    <lineage>
        <taxon>Eukaryota</taxon>
        <taxon>Fungi</taxon>
        <taxon>Dikarya</taxon>
        <taxon>Basidiomycota</taxon>
        <taxon>Agaricomycotina</taxon>
        <taxon>Agaricomycetes</taxon>
        <taxon>Agaricomycetidae</taxon>
        <taxon>Agaricales</taxon>
        <taxon>Marasmiineae</taxon>
        <taxon>Mycenaceae</taxon>
        <taxon>Mycena</taxon>
    </lineage>
</organism>
<dbReference type="AlphaFoldDB" id="A0AAD6UZ14"/>
<reference evidence="1" key="1">
    <citation type="submission" date="2023-03" db="EMBL/GenBank/DDBJ databases">
        <title>Massive genome expansion in bonnet fungi (Mycena s.s.) driven by repeated elements and novel gene families across ecological guilds.</title>
        <authorList>
            <consortium name="Lawrence Berkeley National Laboratory"/>
            <person name="Harder C.B."/>
            <person name="Miyauchi S."/>
            <person name="Viragh M."/>
            <person name="Kuo A."/>
            <person name="Thoen E."/>
            <person name="Andreopoulos B."/>
            <person name="Lu D."/>
            <person name="Skrede I."/>
            <person name="Drula E."/>
            <person name="Henrissat B."/>
            <person name="Morin E."/>
            <person name="Kohler A."/>
            <person name="Barry K."/>
            <person name="LaButti K."/>
            <person name="Morin E."/>
            <person name="Salamov A."/>
            <person name="Lipzen A."/>
            <person name="Mereny Z."/>
            <person name="Hegedus B."/>
            <person name="Baldrian P."/>
            <person name="Stursova M."/>
            <person name="Weitz H."/>
            <person name="Taylor A."/>
            <person name="Grigoriev I.V."/>
            <person name="Nagy L.G."/>
            <person name="Martin F."/>
            <person name="Kauserud H."/>
        </authorList>
    </citation>
    <scope>NUCLEOTIDE SEQUENCE</scope>
    <source>
        <strain evidence="1">9144</strain>
    </source>
</reference>
<name>A0AAD6UZ14_9AGAR</name>
<dbReference type="Proteomes" id="UP001219525">
    <property type="component" value="Unassembled WGS sequence"/>
</dbReference>
<comment type="caution">
    <text evidence="1">The sequence shown here is derived from an EMBL/GenBank/DDBJ whole genome shotgun (WGS) entry which is preliminary data.</text>
</comment>
<protein>
    <submittedName>
        <fullName evidence="1">Uncharacterized protein</fullName>
    </submittedName>
</protein>
<accession>A0AAD6UZ14</accession>
<evidence type="ECO:0000313" key="1">
    <source>
        <dbReference type="EMBL" id="KAJ7193430.1"/>
    </source>
</evidence>